<evidence type="ECO:0000313" key="2">
    <source>
        <dbReference type="Proteomes" id="UP000185999"/>
    </source>
</evidence>
<keyword evidence="2" id="KW-1185">Reference proteome</keyword>
<dbReference type="EMBL" id="FTOE01000001">
    <property type="protein sequence ID" value="SIS45563.1"/>
    <property type="molecule type" value="Genomic_DNA"/>
</dbReference>
<dbReference type="Proteomes" id="UP000185999">
    <property type="component" value="Unassembled WGS sequence"/>
</dbReference>
<sequence>MQLIQHSGLHLKQSRLKQASLLITIILLSACSTEKVAVVAPPEPVYVPIPLITLERADPILHKKRGPVGANIQFTNSSTGIYQYILFRTTAYDKEGNVVRARRSRDESAYLRVAGPVLPGTYRQGHSWKNTWSKSNVHCLDIDEIEIVFSDGSVEVASGDTLIKTDEGACIH</sequence>
<dbReference type="RefSeq" id="WP_054342915.1">
    <property type="nucleotide sequence ID" value="NZ_FTOE01000001.1"/>
</dbReference>
<proteinExistence type="predicted"/>
<reference evidence="2" key="1">
    <citation type="submission" date="2017-01" db="EMBL/GenBank/DDBJ databases">
        <authorList>
            <person name="Varghese N."/>
            <person name="Submissions S."/>
        </authorList>
    </citation>
    <scope>NUCLEOTIDE SEQUENCE [LARGE SCALE GENOMIC DNA]</scope>
    <source>
        <strain evidence="2">DSM 22306</strain>
    </source>
</reference>
<accession>A0A1N7J866</accession>
<name>A0A1N7J866_9GAMM</name>
<gene>
    <name evidence="1" type="ORF">SAMN05421760_101756</name>
</gene>
<organism evidence="1 2">
    <name type="scientific">Neptunomonas antarctica</name>
    <dbReference type="NCBI Taxonomy" id="619304"/>
    <lineage>
        <taxon>Bacteria</taxon>
        <taxon>Pseudomonadati</taxon>
        <taxon>Pseudomonadota</taxon>
        <taxon>Gammaproteobacteria</taxon>
        <taxon>Oceanospirillales</taxon>
        <taxon>Oceanospirillaceae</taxon>
        <taxon>Neptunomonas</taxon>
    </lineage>
</organism>
<evidence type="ECO:0000313" key="1">
    <source>
        <dbReference type="EMBL" id="SIS45563.1"/>
    </source>
</evidence>
<dbReference type="AlphaFoldDB" id="A0A1N7J866"/>
<dbReference type="OrthoDB" id="6120709at2"/>
<protein>
    <submittedName>
        <fullName evidence="1">Uncharacterized protein</fullName>
    </submittedName>
</protein>